<comment type="caution">
    <text evidence="1">The sequence shown here is derived from an EMBL/GenBank/DDBJ whole genome shotgun (WGS) entry which is preliminary data.</text>
</comment>
<accession>A0A9P8ID83</accession>
<dbReference type="Proteomes" id="UP000698800">
    <property type="component" value="Unassembled WGS sequence"/>
</dbReference>
<evidence type="ECO:0000313" key="2">
    <source>
        <dbReference type="Proteomes" id="UP000698800"/>
    </source>
</evidence>
<dbReference type="EMBL" id="JAGHQL010000006">
    <property type="protein sequence ID" value="KAH0545403.1"/>
    <property type="molecule type" value="Genomic_DNA"/>
</dbReference>
<evidence type="ECO:0000313" key="1">
    <source>
        <dbReference type="EMBL" id="KAH0545403.1"/>
    </source>
</evidence>
<proteinExistence type="predicted"/>
<evidence type="ECO:0008006" key="3">
    <source>
        <dbReference type="Google" id="ProtNLM"/>
    </source>
</evidence>
<keyword evidence="2" id="KW-1185">Reference proteome</keyword>
<dbReference type="OrthoDB" id="4191831at2759"/>
<protein>
    <recommendedName>
        <fullName evidence="3">F-box domain-containing protein</fullName>
    </recommendedName>
</protein>
<name>A0A9P8ID83_9PEZI</name>
<reference evidence="1" key="1">
    <citation type="submission" date="2021-03" db="EMBL/GenBank/DDBJ databases">
        <title>Comparative genomics and phylogenomic investigation of the class Geoglossomycetes provide insights into ecological specialization and systematics.</title>
        <authorList>
            <person name="Melie T."/>
            <person name="Pirro S."/>
            <person name="Miller A.N."/>
            <person name="Quandt A."/>
        </authorList>
    </citation>
    <scope>NUCLEOTIDE SEQUENCE</scope>
    <source>
        <strain evidence="1">GBOQ0MN5Z8</strain>
    </source>
</reference>
<sequence>MPNFLDLPLDLTLQILPHLPALSSFSQTCKSLRTITEPFLYSTIDLAWHGHKSTRRPPFRFLFRTIYERPDLAALVKHVHFSCVVGDDDEWAPGGTLHEVQLSPRDRKRVLAAIREAGWAFQNQAGKAVAEGDLDVLIAVLLSRLHNLEALELGYGFVRLFDFVGRMLKHAISAPETAGNFSRFLKLREVRYSVNSDYACLRKAASHTPQPNFDQMTSLFSIPSLRTIDMVMPDSRGLAQFPSNSSLPNLTVLRLRHSKLSVMTVQKMLKATPRLEILQYDYVFDFEEWREPHHHGWKNLSDALAFVSSSLKELTVSVDYINVEPYPPDDYNPEWILGTWRRRGDMGSLRGLASLEKLEIPLPILLGWDPSKGRTLREVLPTGIRELCLRDDLIDNNDYRWTPWGPFVPGSNAGSSFRETCNADPVLDQLRGYFGNRENRPATRSVCLKHRQGRLWPSGAQDQFRALCREAGVLGKAVVRIGQERDPEEFRELAQEITLFDPADPEASRRGRYFKEPLQVLEYHF</sequence>
<organism evidence="1 2">
    <name type="scientific">Glutinoglossum americanum</name>
    <dbReference type="NCBI Taxonomy" id="1670608"/>
    <lineage>
        <taxon>Eukaryota</taxon>
        <taxon>Fungi</taxon>
        <taxon>Dikarya</taxon>
        <taxon>Ascomycota</taxon>
        <taxon>Pezizomycotina</taxon>
        <taxon>Geoglossomycetes</taxon>
        <taxon>Geoglossales</taxon>
        <taxon>Geoglossaceae</taxon>
        <taxon>Glutinoglossum</taxon>
    </lineage>
</organism>
<dbReference type="AlphaFoldDB" id="A0A9P8ID83"/>
<dbReference type="SUPFAM" id="SSF81383">
    <property type="entry name" value="F-box domain"/>
    <property type="match status" value="1"/>
</dbReference>
<gene>
    <name evidence="1" type="ORF">FGG08_000544</name>
</gene>
<dbReference type="InterPro" id="IPR036047">
    <property type="entry name" value="F-box-like_dom_sf"/>
</dbReference>